<dbReference type="AlphaFoldDB" id="A0A2H3DK06"/>
<dbReference type="EMBL" id="KZ293672">
    <property type="protein sequence ID" value="PBK88593.1"/>
    <property type="molecule type" value="Genomic_DNA"/>
</dbReference>
<evidence type="ECO:0000313" key="1">
    <source>
        <dbReference type="EMBL" id="PBK88593.1"/>
    </source>
</evidence>
<keyword evidence="2" id="KW-1185">Reference proteome</keyword>
<organism evidence="1 2">
    <name type="scientific">Armillaria gallica</name>
    <name type="common">Bulbous honey fungus</name>
    <name type="synonym">Armillaria bulbosa</name>
    <dbReference type="NCBI Taxonomy" id="47427"/>
    <lineage>
        <taxon>Eukaryota</taxon>
        <taxon>Fungi</taxon>
        <taxon>Dikarya</taxon>
        <taxon>Basidiomycota</taxon>
        <taxon>Agaricomycotina</taxon>
        <taxon>Agaricomycetes</taxon>
        <taxon>Agaricomycetidae</taxon>
        <taxon>Agaricales</taxon>
        <taxon>Marasmiineae</taxon>
        <taxon>Physalacriaceae</taxon>
        <taxon>Armillaria</taxon>
    </lineage>
</organism>
<gene>
    <name evidence="1" type="ORF">ARMGADRAFT_362615</name>
</gene>
<name>A0A2H3DK06_ARMGA</name>
<dbReference type="InParanoid" id="A0A2H3DK06"/>
<protein>
    <submittedName>
        <fullName evidence="1">Uncharacterized protein</fullName>
    </submittedName>
</protein>
<accession>A0A2H3DK06</accession>
<dbReference type="Proteomes" id="UP000217790">
    <property type="component" value="Unassembled WGS sequence"/>
</dbReference>
<sequence length="104" mass="11308">MLVSSSNSCLSALYRSLPTRAITLVRSSLTRCLSQRDIQVAHRFPGTLLLLASGSWFQLSLMHLCHALARSCTAADARPGTPAYACRENIPFSPTKYPGGPLKM</sequence>
<proteinExistence type="predicted"/>
<reference evidence="2" key="1">
    <citation type="journal article" date="2017" name="Nat. Ecol. Evol.">
        <title>Genome expansion and lineage-specific genetic innovations in the forest pathogenic fungi Armillaria.</title>
        <authorList>
            <person name="Sipos G."/>
            <person name="Prasanna A.N."/>
            <person name="Walter M.C."/>
            <person name="O'Connor E."/>
            <person name="Balint B."/>
            <person name="Krizsan K."/>
            <person name="Kiss B."/>
            <person name="Hess J."/>
            <person name="Varga T."/>
            <person name="Slot J."/>
            <person name="Riley R."/>
            <person name="Boka B."/>
            <person name="Rigling D."/>
            <person name="Barry K."/>
            <person name="Lee J."/>
            <person name="Mihaltcheva S."/>
            <person name="LaButti K."/>
            <person name="Lipzen A."/>
            <person name="Waldron R."/>
            <person name="Moloney N.M."/>
            <person name="Sperisen C."/>
            <person name="Kredics L."/>
            <person name="Vagvoelgyi C."/>
            <person name="Patrignani A."/>
            <person name="Fitzpatrick D."/>
            <person name="Nagy I."/>
            <person name="Doyle S."/>
            <person name="Anderson J.B."/>
            <person name="Grigoriev I.V."/>
            <person name="Gueldener U."/>
            <person name="Muensterkoetter M."/>
            <person name="Nagy L.G."/>
        </authorList>
    </citation>
    <scope>NUCLEOTIDE SEQUENCE [LARGE SCALE GENOMIC DNA]</scope>
    <source>
        <strain evidence="2">Ar21-2</strain>
    </source>
</reference>
<evidence type="ECO:0000313" key="2">
    <source>
        <dbReference type="Proteomes" id="UP000217790"/>
    </source>
</evidence>